<dbReference type="PANTHER" id="PTHR42784">
    <property type="entry name" value="PYRANOSE 2-OXIDASE"/>
    <property type="match status" value="1"/>
</dbReference>
<dbReference type="AlphaFoldDB" id="A0A0E3ZZA8"/>
<dbReference type="InterPro" id="IPR007867">
    <property type="entry name" value="GMC_OxRtase_C"/>
</dbReference>
<name>A0A0E3ZZA8_9BACT</name>
<proteinExistence type="inferred from homology"/>
<feature type="domain" description="Glucose-methanol-choline oxidoreductase C-terminal" evidence="6">
    <location>
        <begin position="434"/>
        <end position="538"/>
    </location>
</feature>
<sequence>MIAEILPQKEYDVCVVGSGPAGITLALEYSRLNRERQVLLIEYGYKGQAPVNSLDDTIEIKNAINHHSPYECTNKGLGGSSATWGGRCVMYDEIDFIDRPIVADGCTWGPDLYREMTKYIPRAATYFECGNPVFDLHESSNYGNARIAENFREGIVTDSVVERWSMPTRFGDRYANDIAAQANLTLIQGYEARDFAAPDQRGNVSSMFIRHVKDKKIYEIKAKAFVLAAGTQESTRILLRNTQLFKNLGTIPSALGKYYQGHISGKIASIQFTGNPSKTDFGFLRDSDGTYVRRRFQFSSKFLAEQNLLNTAIWLDNPLYFNPKHRSGAMSFMYLAMIMPILGKKLAPPAIAHSITKGKVTGVPQHVWNIVRGFPNSLTTPASIFYKRYFLNRKLPGVFLFSPQNRYALHFHAEQVPDANNRMELGPDGEGLVVHYDLTEADIQSVIKLHRVLDTWLRDCGCGELIYWYTEDELPAAIRSMSRDGIHQSGTTRIADSPAKGVVDQNLKVWGTQNVFVCSSSVFPTSGQANPTFFLGAFAIRLAEYLSDVYENSGISQRN</sequence>
<dbReference type="STRING" id="1379870.SD10_22495"/>
<dbReference type="PATRIC" id="fig|1379870.5.peg.4870"/>
<evidence type="ECO:0000313" key="7">
    <source>
        <dbReference type="EMBL" id="AKD57249.1"/>
    </source>
</evidence>
<evidence type="ECO:0000259" key="6">
    <source>
        <dbReference type="Pfam" id="PF05199"/>
    </source>
</evidence>
<accession>A0A0E3ZZA8</accession>
<evidence type="ECO:0000256" key="5">
    <source>
        <dbReference type="ARBA" id="ARBA00023002"/>
    </source>
</evidence>
<comment type="similarity">
    <text evidence="2">Belongs to the GMC oxidoreductase family.</text>
</comment>
<dbReference type="Gene3D" id="3.50.50.60">
    <property type="entry name" value="FAD/NAD(P)-binding domain"/>
    <property type="match status" value="2"/>
</dbReference>
<dbReference type="InterPro" id="IPR051473">
    <property type="entry name" value="P2Ox-like"/>
</dbReference>
<organism evidence="7 8">
    <name type="scientific">Spirosoma radiotolerans</name>
    <dbReference type="NCBI Taxonomy" id="1379870"/>
    <lineage>
        <taxon>Bacteria</taxon>
        <taxon>Pseudomonadati</taxon>
        <taxon>Bacteroidota</taxon>
        <taxon>Cytophagia</taxon>
        <taxon>Cytophagales</taxon>
        <taxon>Cytophagaceae</taxon>
        <taxon>Spirosoma</taxon>
    </lineage>
</organism>
<dbReference type="KEGG" id="srd:SD10_22495"/>
<protein>
    <recommendedName>
        <fullName evidence="6">Glucose-methanol-choline oxidoreductase C-terminal domain-containing protein</fullName>
    </recommendedName>
</protein>
<keyword evidence="5" id="KW-0560">Oxidoreductase</keyword>
<keyword evidence="8" id="KW-1185">Reference proteome</keyword>
<dbReference type="Proteomes" id="UP000033054">
    <property type="component" value="Chromosome"/>
</dbReference>
<dbReference type="SUPFAM" id="SSF51905">
    <property type="entry name" value="FAD/NAD(P)-binding domain"/>
    <property type="match status" value="1"/>
</dbReference>
<keyword evidence="3" id="KW-0285">Flavoprotein</keyword>
<evidence type="ECO:0000313" key="8">
    <source>
        <dbReference type="Proteomes" id="UP000033054"/>
    </source>
</evidence>
<dbReference type="EMBL" id="CP010429">
    <property type="protein sequence ID" value="AKD57249.1"/>
    <property type="molecule type" value="Genomic_DNA"/>
</dbReference>
<comment type="cofactor">
    <cofactor evidence="1">
        <name>FAD</name>
        <dbReference type="ChEBI" id="CHEBI:57692"/>
    </cofactor>
</comment>
<reference evidence="7 8" key="1">
    <citation type="journal article" date="2014" name="Curr. Microbiol.">
        <title>Spirosoma radiotolerans sp. nov., a gamma-radiation-resistant bacterium isolated from gamma ray-irradiated soil.</title>
        <authorList>
            <person name="Lee J.J."/>
            <person name="Srinivasan S."/>
            <person name="Lim S."/>
            <person name="Joe M."/>
            <person name="Im S."/>
            <person name="Bae S.I."/>
            <person name="Park K.R."/>
            <person name="Han J.H."/>
            <person name="Park S.H."/>
            <person name="Joo B.M."/>
            <person name="Park S.J."/>
            <person name="Kim M.K."/>
        </authorList>
    </citation>
    <scope>NUCLEOTIDE SEQUENCE [LARGE SCALE GENOMIC DNA]</scope>
    <source>
        <strain evidence="7 8">DG5A</strain>
    </source>
</reference>
<dbReference type="HOGENOM" id="CLU_008878_4_1_10"/>
<dbReference type="InterPro" id="IPR036188">
    <property type="entry name" value="FAD/NAD-bd_sf"/>
</dbReference>
<evidence type="ECO:0000256" key="4">
    <source>
        <dbReference type="ARBA" id="ARBA00022827"/>
    </source>
</evidence>
<dbReference type="GO" id="GO:0016614">
    <property type="term" value="F:oxidoreductase activity, acting on CH-OH group of donors"/>
    <property type="evidence" value="ECO:0007669"/>
    <property type="project" value="InterPro"/>
</dbReference>
<evidence type="ECO:0000256" key="3">
    <source>
        <dbReference type="ARBA" id="ARBA00022630"/>
    </source>
</evidence>
<dbReference type="PANTHER" id="PTHR42784:SF1">
    <property type="entry name" value="PYRANOSE 2-OXIDASE"/>
    <property type="match status" value="1"/>
</dbReference>
<gene>
    <name evidence="7" type="ORF">SD10_22495</name>
</gene>
<keyword evidence="4" id="KW-0274">FAD</keyword>
<evidence type="ECO:0000256" key="1">
    <source>
        <dbReference type="ARBA" id="ARBA00001974"/>
    </source>
</evidence>
<evidence type="ECO:0000256" key="2">
    <source>
        <dbReference type="ARBA" id="ARBA00010790"/>
    </source>
</evidence>
<dbReference type="RefSeq" id="WP_046576939.1">
    <property type="nucleotide sequence ID" value="NZ_CP010429.1"/>
</dbReference>
<dbReference type="OrthoDB" id="9798604at2"/>
<dbReference type="Pfam" id="PF05199">
    <property type="entry name" value="GMC_oxred_C"/>
    <property type="match status" value="1"/>
</dbReference>